<dbReference type="PANTHER" id="PTHR43080">
    <property type="entry name" value="CBS DOMAIN-CONTAINING PROTEIN CBSX3, MITOCHONDRIAL"/>
    <property type="match status" value="1"/>
</dbReference>
<evidence type="ECO:0000313" key="5">
    <source>
        <dbReference type="Proteomes" id="UP000572051"/>
    </source>
</evidence>
<dbReference type="InterPro" id="IPR000644">
    <property type="entry name" value="CBS_dom"/>
</dbReference>
<dbReference type="CDD" id="cd04586">
    <property type="entry name" value="CBS_pair_BON_assoc"/>
    <property type="match status" value="1"/>
</dbReference>
<dbReference type="PROSITE" id="PS51371">
    <property type="entry name" value="CBS"/>
    <property type="match status" value="2"/>
</dbReference>
<keyword evidence="5" id="KW-1185">Reference proteome</keyword>
<dbReference type="SMART" id="SM00116">
    <property type="entry name" value="CBS"/>
    <property type="match status" value="2"/>
</dbReference>
<dbReference type="Proteomes" id="UP000572051">
    <property type="component" value="Unassembled WGS sequence"/>
</dbReference>
<keyword evidence="1 2" id="KW-0129">CBS domain</keyword>
<dbReference type="RefSeq" id="WP_179823159.1">
    <property type="nucleotide sequence ID" value="NZ_JACCFS010000001.1"/>
</dbReference>
<accession>A0A7Z0ENL0</accession>
<organism evidence="4 5">
    <name type="scientific">Nocardiopsis aegyptia</name>
    <dbReference type="NCBI Taxonomy" id="220378"/>
    <lineage>
        <taxon>Bacteria</taxon>
        <taxon>Bacillati</taxon>
        <taxon>Actinomycetota</taxon>
        <taxon>Actinomycetes</taxon>
        <taxon>Streptosporangiales</taxon>
        <taxon>Nocardiopsidaceae</taxon>
        <taxon>Nocardiopsis</taxon>
    </lineage>
</organism>
<proteinExistence type="predicted"/>
<evidence type="ECO:0000259" key="3">
    <source>
        <dbReference type="PROSITE" id="PS51371"/>
    </source>
</evidence>
<dbReference type="PIRSF" id="PIRSF036990">
    <property type="entry name" value="UCP036990_CBS_BON"/>
    <property type="match status" value="1"/>
</dbReference>
<feature type="domain" description="CBS" evidence="3">
    <location>
        <begin position="91"/>
        <end position="152"/>
    </location>
</feature>
<evidence type="ECO:0000313" key="4">
    <source>
        <dbReference type="EMBL" id="NYJ34510.1"/>
    </source>
</evidence>
<dbReference type="Pfam" id="PF04972">
    <property type="entry name" value="BON"/>
    <property type="match status" value="1"/>
</dbReference>
<dbReference type="InterPro" id="IPR051257">
    <property type="entry name" value="Diverse_CBS-Domain"/>
</dbReference>
<evidence type="ECO:0000256" key="1">
    <source>
        <dbReference type="ARBA" id="ARBA00023122"/>
    </source>
</evidence>
<dbReference type="SUPFAM" id="SSF54631">
    <property type="entry name" value="CBS-domain pair"/>
    <property type="match status" value="1"/>
</dbReference>
<dbReference type="PANTHER" id="PTHR43080:SF29">
    <property type="entry name" value="OS02G0818000 PROTEIN"/>
    <property type="match status" value="1"/>
</dbReference>
<feature type="domain" description="CBS" evidence="3">
    <location>
        <begin position="9"/>
        <end position="65"/>
    </location>
</feature>
<name>A0A7Z0ENL0_9ACTN</name>
<sequence>MTTTVGELMTTSILAARDDAGYKDLAAFMRRNHVSALPIVDEEHRVLGVVSTADLLLKLAEPDPEEGYTGEPLRRRLDRIKSTGTTARDLMTSPAITVTAEATPRDAAELMRRHGVRRLPVIDRDGRLVGLVGRSDLLHVYAVPDEHLGRAVREDIVRGRLGFTDVDVNVDRGVVTLSGGVARRSDIPRLVHAVRAAAGVVHVRCHLSYDVDDLALAGTGP</sequence>
<dbReference type="InterPro" id="IPR017080">
    <property type="entry name" value="UCP036990_CBS_BON"/>
</dbReference>
<dbReference type="InterPro" id="IPR007055">
    <property type="entry name" value="BON_dom"/>
</dbReference>
<gene>
    <name evidence="4" type="ORF">HNR10_002391</name>
</gene>
<protein>
    <submittedName>
        <fullName evidence="4">CBS domain-containing protein</fullName>
    </submittedName>
</protein>
<dbReference type="AlphaFoldDB" id="A0A7Z0ENL0"/>
<dbReference type="EMBL" id="JACCFS010000001">
    <property type="protein sequence ID" value="NYJ34510.1"/>
    <property type="molecule type" value="Genomic_DNA"/>
</dbReference>
<dbReference type="InterPro" id="IPR046342">
    <property type="entry name" value="CBS_dom_sf"/>
</dbReference>
<dbReference type="Pfam" id="PF00571">
    <property type="entry name" value="CBS"/>
    <property type="match status" value="2"/>
</dbReference>
<evidence type="ECO:0000256" key="2">
    <source>
        <dbReference type="PROSITE-ProRule" id="PRU00703"/>
    </source>
</evidence>
<reference evidence="4 5" key="1">
    <citation type="submission" date="2020-07" db="EMBL/GenBank/DDBJ databases">
        <title>Sequencing the genomes of 1000 actinobacteria strains.</title>
        <authorList>
            <person name="Klenk H.-P."/>
        </authorList>
    </citation>
    <scope>NUCLEOTIDE SEQUENCE [LARGE SCALE GENOMIC DNA]</scope>
    <source>
        <strain evidence="4 5">DSM 44442</strain>
    </source>
</reference>
<dbReference type="Gene3D" id="3.10.580.10">
    <property type="entry name" value="CBS-domain"/>
    <property type="match status" value="1"/>
</dbReference>
<comment type="caution">
    <text evidence="4">The sequence shown here is derived from an EMBL/GenBank/DDBJ whole genome shotgun (WGS) entry which is preliminary data.</text>
</comment>